<sequence>MKKQLLKRPSLQNLIQAGRVIISEFDPKKFTYLNLKGEWEENPETLIDRIS</sequence>
<accession>X1NWF1</accession>
<dbReference type="EMBL" id="BARV01016088">
    <property type="protein sequence ID" value="GAI22964.1"/>
    <property type="molecule type" value="Genomic_DNA"/>
</dbReference>
<comment type="caution">
    <text evidence="1">The sequence shown here is derived from an EMBL/GenBank/DDBJ whole genome shotgun (WGS) entry which is preliminary data.</text>
</comment>
<name>X1NWF1_9ZZZZ</name>
<protein>
    <submittedName>
        <fullName evidence="1">Uncharacterized protein</fullName>
    </submittedName>
</protein>
<proteinExistence type="predicted"/>
<feature type="non-terminal residue" evidence="1">
    <location>
        <position position="51"/>
    </location>
</feature>
<gene>
    <name evidence="1" type="ORF">S06H3_27695</name>
</gene>
<dbReference type="AlphaFoldDB" id="X1NWF1"/>
<organism evidence="1">
    <name type="scientific">marine sediment metagenome</name>
    <dbReference type="NCBI Taxonomy" id="412755"/>
    <lineage>
        <taxon>unclassified sequences</taxon>
        <taxon>metagenomes</taxon>
        <taxon>ecological metagenomes</taxon>
    </lineage>
</organism>
<evidence type="ECO:0000313" key="1">
    <source>
        <dbReference type="EMBL" id="GAI22964.1"/>
    </source>
</evidence>
<reference evidence="1" key="1">
    <citation type="journal article" date="2014" name="Front. Microbiol.">
        <title>High frequency of phylogenetically diverse reductive dehalogenase-homologous genes in deep subseafloor sedimentary metagenomes.</title>
        <authorList>
            <person name="Kawai M."/>
            <person name="Futagami T."/>
            <person name="Toyoda A."/>
            <person name="Takaki Y."/>
            <person name="Nishi S."/>
            <person name="Hori S."/>
            <person name="Arai W."/>
            <person name="Tsubouchi T."/>
            <person name="Morono Y."/>
            <person name="Uchiyama I."/>
            <person name="Ito T."/>
            <person name="Fujiyama A."/>
            <person name="Inagaki F."/>
            <person name="Takami H."/>
        </authorList>
    </citation>
    <scope>NUCLEOTIDE SEQUENCE</scope>
    <source>
        <strain evidence="1">Expedition CK06-06</strain>
    </source>
</reference>